<evidence type="ECO:0000256" key="5">
    <source>
        <dbReference type="ARBA" id="ARBA00023002"/>
    </source>
</evidence>
<evidence type="ECO:0000256" key="4">
    <source>
        <dbReference type="ARBA" id="ARBA00022723"/>
    </source>
</evidence>
<dbReference type="GO" id="GO:0016705">
    <property type="term" value="F:oxidoreductase activity, acting on paired donors, with incorporation or reduction of molecular oxygen"/>
    <property type="evidence" value="ECO:0007669"/>
    <property type="project" value="InterPro"/>
</dbReference>
<protein>
    <recommendedName>
        <fullName evidence="10">Cytochrome P450</fullName>
    </recommendedName>
</protein>
<evidence type="ECO:0000256" key="1">
    <source>
        <dbReference type="ARBA" id="ARBA00001971"/>
    </source>
</evidence>
<dbReference type="GO" id="GO:0005506">
    <property type="term" value="F:iron ion binding"/>
    <property type="evidence" value="ECO:0007669"/>
    <property type="project" value="InterPro"/>
</dbReference>
<evidence type="ECO:0000256" key="2">
    <source>
        <dbReference type="ARBA" id="ARBA00010617"/>
    </source>
</evidence>
<comment type="similarity">
    <text evidence="2">Belongs to the cytochrome P450 family.</text>
</comment>
<evidence type="ECO:0000256" key="3">
    <source>
        <dbReference type="ARBA" id="ARBA00022617"/>
    </source>
</evidence>
<comment type="cofactor">
    <cofactor evidence="1">
        <name>heme</name>
        <dbReference type="ChEBI" id="CHEBI:30413"/>
    </cofactor>
</comment>
<dbReference type="GO" id="GO:0004497">
    <property type="term" value="F:monooxygenase activity"/>
    <property type="evidence" value="ECO:0007669"/>
    <property type="project" value="UniProtKB-KW"/>
</dbReference>
<dbReference type="PANTHER" id="PTHR24279">
    <property type="entry name" value="CYTOCHROME P450"/>
    <property type="match status" value="1"/>
</dbReference>
<name>A0A8S1BT71_9INSE</name>
<dbReference type="EMBL" id="CADEPI010000002">
    <property type="protein sequence ID" value="CAB3359767.1"/>
    <property type="molecule type" value="Genomic_DNA"/>
</dbReference>
<dbReference type="Proteomes" id="UP000494165">
    <property type="component" value="Unassembled WGS sequence"/>
</dbReference>
<reference evidence="8 9" key="1">
    <citation type="submission" date="2020-04" db="EMBL/GenBank/DDBJ databases">
        <authorList>
            <person name="Alioto T."/>
            <person name="Alioto T."/>
            <person name="Gomez Garrido J."/>
        </authorList>
    </citation>
    <scope>NUCLEOTIDE SEQUENCE [LARGE SCALE GENOMIC DNA]</scope>
</reference>
<gene>
    <name evidence="8" type="ORF">CLODIP_2_CD07851</name>
</gene>
<comment type="caution">
    <text evidence="8">The sequence shown here is derived from an EMBL/GenBank/DDBJ whole genome shotgun (WGS) entry which is preliminary data.</text>
</comment>
<evidence type="ECO:0000256" key="6">
    <source>
        <dbReference type="ARBA" id="ARBA00023004"/>
    </source>
</evidence>
<evidence type="ECO:0008006" key="10">
    <source>
        <dbReference type="Google" id="ProtNLM"/>
    </source>
</evidence>
<keyword evidence="7" id="KW-0503">Monooxygenase</keyword>
<dbReference type="GO" id="GO:0020037">
    <property type="term" value="F:heme binding"/>
    <property type="evidence" value="ECO:0007669"/>
    <property type="project" value="InterPro"/>
</dbReference>
<proteinExistence type="inferred from homology"/>
<keyword evidence="9" id="KW-1185">Reference proteome</keyword>
<dbReference type="SUPFAM" id="SSF48264">
    <property type="entry name" value="Cytochrome P450"/>
    <property type="match status" value="1"/>
</dbReference>
<keyword evidence="4" id="KW-0479">Metal-binding</keyword>
<keyword evidence="5" id="KW-0560">Oxidoreductase</keyword>
<dbReference type="OrthoDB" id="3945418at2759"/>
<sequence length="431" mass="49256">MLASCAWGLAARQARAPLWSRARSTVSIALQEITALQDSTTASREAKPFTEVPGPKGLPIIGNSWRFLPVVGHYDIQKLDKIMWQLYRDFGKVVRVGGLLGHPDLLFVFDADLVEQIFRREEHMPHRPSMPSLHNYKHVLRKDFFGDTPGVIGVHGQKWHDFRVQVQQVVLQPAVARQYISPLNDIANDFMDRIDLLRDSNSELPGAFLGELYKWALESIGRVALDSRLGCLGADIRPESEQQRIIDAMKGFFENVSVVELRSPFWRLVATPSWKKYINALDTFRELCMERINAAVERLDGKKEHEGSSLLERVLDRTGDPKIAATMALDLLLVGIDTTSVSLASTLNMLARNPEKQDILYEELKQAMPDPSQPTTESVLNEMPFLRACVKETLRFVTVFYNFRDGLIDRFFPRQNVPCYYRKWTQLDLRR</sequence>
<evidence type="ECO:0000313" key="9">
    <source>
        <dbReference type="Proteomes" id="UP000494165"/>
    </source>
</evidence>
<dbReference type="InterPro" id="IPR036396">
    <property type="entry name" value="Cyt_P450_sf"/>
</dbReference>
<dbReference type="Pfam" id="PF00067">
    <property type="entry name" value="p450"/>
    <property type="match status" value="1"/>
</dbReference>
<keyword evidence="3" id="KW-0349">Heme</keyword>
<dbReference type="InterPro" id="IPR050479">
    <property type="entry name" value="CYP11_CYP27_families"/>
</dbReference>
<evidence type="ECO:0000313" key="8">
    <source>
        <dbReference type="EMBL" id="CAB3359767.1"/>
    </source>
</evidence>
<organism evidence="8 9">
    <name type="scientific">Cloeon dipterum</name>
    <dbReference type="NCBI Taxonomy" id="197152"/>
    <lineage>
        <taxon>Eukaryota</taxon>
        <taxon>Metazoa</taxon>
        <taxon>Ecdysozoa</taxon>
        <taxon>Arthropoda</taxon>
        <taxon>Hexapoda</taxon>
        <taxon>Insecta</taxon>
        <taxon>Pterygota</taxon>
        <taxon>Palaeoptera</taxon>
        <taxon>Ephemeroptera</taxon>
        <taxon>Pisciforma</taxon>
        <taxon>Baetidae</taxon>
        <taxon>Cloeon</taxon>
    </lineage>
</organism>
<dbReference type="PANTHER" id="PTHR24279:SF120">
    <property type="entry name" value="CYTOCHROME P450"/>
    <property type="match status" value="1"/>
</dbReference>
<accession>A0A8S1BT71</accession>
<evidence type="ECO:0000256" key="7">
    <source>
        <dbReference type="ARBA" id="ARBA00023033"/>
    </source>
</evidence>
<keyword evidence="6" id="KW-0408">Iron</keyword>
<dbReference type="AlphaFoldDB" id="A0A8S1BT71"/>
<dbReference type="InterPro" id="IPR001128">
    <property type="entry name" value="Cyt_P450"/>
</dbReference>
<dbReference type="Gene3D" id="1.10.630.10">
    <property type="entry name" value="Cytochrome P450"/>
    <property type="match status" value="1"/>
</dbReference>